<feature type="compositionally biased region" description="Polar residues" evidence="1">
    <location>
        <begin position="109"/>
        <end position="118"/>
    </location>
</feature>
<evidence type="ECO:0000313" key="4">
    <source>
        <dbReference type="Proteomes" id="UP000253562"/>
    </source>
</evidence>
<evidence type="ECO:0000259" key="2">
    <source>
        <dbReference type="Pfam" id="PF05076"/>
    </source>
</evidence>
<dbReference type="InterPro" id="IPR020941">
    <property type="entry name" value="SUFU-like_domain"/>
</dbReference>
<feature type="domain" description="Suppressor of fused-like" evidence="2">
    <location>
        <begin position="74"/>
        <end position="243"/>
    </location>
</feature>
<organism evidence="3 4">
    <name type="scientific">Bremerella cremea</name>
    <dbReference type="NCBI Taxonomy" id="1031537"/>
    <lineage>
        <taxon>Bacteria</taxon>
        <taxon>Pseudomonadati</taxon>
        <taxon>Planctomycetota</taxon>
        <taxon>Planctomycetia</taxon>
        <taxon>Pirellulales</taxon>
        <taxon>Pirellulaceae</taxon>
        <taxon>Bremerella</taxon>
    </lineage>
</organism>
<dbReference type="SUPFAM" id="SSF103359">
    <property type="entry name" value="Suppressor of Fused, N-terminal domain"/>
    <property type="match status" value="1"/>
</dbReference>
<dbReference type="Proteomes" id="UP000253562">
    <property type="component" value="Unassembled WGS sequence"/>
</dbReference>
<evidence type="ECO:0000313" key="3">
    <source>
        <dbReference type="EMBL" id="RCS49352.1"/>
    </source>
</evidence>
<dbReference type="Pfam" id="PF05076">
    <property type="entry name" value="SUFU"/>
    <property type="match status" value="1"/>
</dbReference>
<evidence type="ECO:0000256" key="1">
    <source>
        <dbReference type="SAM" id="MobiDB-lite"/>
    </source>
</evidence>
<protein>
    <submittedName>
        <fullName evidence="3">Suppressor of fused protein (SUFU)</fullName>
    </submittedName>
</protein>
<name>A0A368KTB4_9BACT</name>
<reference evidence="3 4" key="1">
    <citation type="submission" date="2018-07" db="EMBL/GenBank/DDBJ databases">
        <title>Comparative genomes isolates from brazilian mangrove.</title>
        <authorList>
            <person name="De Araujo J.E."/>
            <person name="Taketani R.G."/>
            <person name="Silva M.C.P."/>
            <person name="Lourenco M.V."/>
            <person name="Oliveira V.M."/>
            <person name="Andreote F.D."/>
        </authorList>
    </citation>
    <scope>NUCLEOTIDE SEQUENCE [LARGE SCALE GENOMIC DNA]</scope>
    <source>
        <strain evidence="3 4">HEX PRIS-MGV</strain>
    </source>
</reference>
<dbReference type="InterPro" id="IPR037181">
    <property type="entry name" value="SUFU_N"/>
</dbReference>
<feature type="region of interest" description="Disordered" evidence="1">
    <location>
        <begin position="106"/>
        <end position="125"/>
    </location>
</feature>
<sequence>MSLFAKIKSFFTASGSAAAPQQEAADRHWQEVYDARAAFYEQHFGPLPDDILKLGHLFGVWPGGGLYVIPASKLGEGMYAYTTFGLTNPDMPTTTTLIECDEACDEQGRPNQTTTSLGPKQPAETPEGAAGYGYELMIVAQENAEWPIWVLQWAVGAELLSDAGILGRVEEFNGLTVEGIQVGCGDEANLLIAKAREPLPAGVQLPNGNMDLLIATVITNEEMQWGMENGRAALLDRLAEAGVGQTSVRERV</sequence>
<comment type="caution">
    <text evidence="3">The sequence shown here is derived from an EMBL/GenBank/DDBJ whole genome shotgun (WGS) entry which is preliminary data.</text>
</comment>
<accession>A0A368KTB4</accession>
<gene>
    <name evidence="3" type="ORF">DTL42_12530</name>
</gene>
<dbReference type="EMBL" id="QPEX01000024">
    <property type="protein sequence ID" value="RCS49352.1"/>
    <property type="molecule type" value="Genomic_DNA"/>
</dbReference>
<dbReference type="RefSeq" id="WP_114369066.1">
    <property type="nucleotide sequence ID" value="NZ_QPEX01000024.1"/>
</dbReference>
<dbReference type="AlphaFoldDB" id="A0A368KTB4"/>
<dbReference type="OrthoDB" id="6194342at2"/>
<proteinExistence type="predicted"/>